<dbReference type="RefSeq" id="WP_146012864.1">
    <property type="nucleotide sequence ID" value="NZ_JAVDSJ010000003.1"/>
</dbReference>
<keyword evidence="2" id="KW-1185">Reference proteome</keyword>
<dbReference type="Proteomes" id="UP001260715">
    <property type="component" value="Unassembled WGS sequence"/>
</dbReference>
<sequence length="79" mass="9056">MSIFQTVDGSGNFSYELRYSHHSDGWQMNSISIQRRDHQIFSKKNLAGVYRAEAVLLEQGVNMCEAVITRFNLKPLLHA</sequence>
<comment type="caution">
    <text evidence="1">The sequence shown here is derived from an EMBL/GenBank/DDBJ whole genome shotgun (WGS) entry which is preliminary data.</text>
</comment>
<evidence type="ECO:0000313" key="2">
    <source>
        <dbReference type="Proteomes" id="UP001260715"/>
    </source>
</evidence>
<dbReference type="EMBL" id="JAVDSJ010000003">
    <property type="protein sequence ID" value="MDR6584682.1"/>
    <property type="molecule type" value="Genomic_DNA"/>
</dbReference>
<protein>
    <submittedName>
        <fullName evidence="1">Uncharacterized protein</fullName>
    </submittedName>
</protein>
<name>A0ABU1PFG7_9BURK</name>
<evidence type="ECO:0000313" key="1">
    <source>
        <dbReference type="EMBL" id="MDR6584682.1"/>
    </source>
</evidence>
<accession>A0ABU1PFG7</accession>
<proteinExistence type="predicted"/>
<organism evidence="1 2">
    <name type="scientific">Herbaspirillum frisingense</name>
    <dbReference type="NCBI Taxonomy" id="92645"/>
    <lineage>
        <taxon>Bacteria</taxon>
        <taxon>Pseudomonadati</taxon>
        <taxon>Pseudomonadota</taxon>
        <taxon>Betaproteobacteria</taxon>
        <taxon>Burkholderiales</taxon>
        <taxon>Oxalobacteraceae</taxon>
        <taxon>Herbaspirillum</taxon>
    </lineage>
</organism>
<gene>
    <name evidence="1" type="ORF">J2W50_002892</name>
</gene>
<reference evidence="1 2" key="1">
    <citation type="submission" date="2023-07" db="EMBL/GenBank/DDBJ databases">
        <title>Sorghum-associated microbial communities from plants grown in Nebraska, USA.</title>
        <authorList>
            <person name="Schachtman D."/>
        </authorList>
    </citation>
    <scope>NUCLEOTIDE SEQUENCE [LARGE SCALE GENOMIC DNA]</scope>
    <source>
        <strain evidence="1 2">596</strain>
    </source>
</reference>